<name>A0A1H9RZR7_9SPHI</name>
<keyword evidence="2" id="KW-1185">Reference proteome</keyword>
<sequence length="188" mass="20748">MPIKNNFVATSFQGYGFSEFKESKVGFAYAKNFGPRLTLGLKTTYHQLKIAGYGVTTGFSLDAGAYYQLTKELAFGAFAANVSKQNYTNKETSVYIPVSYNIGLSYSPNDKVLVAATINKVLKERVDVGIGIDYQIIPFFGLRGGLTVNPFKQYCGFGLKYKHFTLDMASVFDANLGYSPQMAISYAF</sequence>
<protein>
    <recommendedName>
        <fullName evidence="3">Outer membrane protein beta-barrel domain-containing protein</fullName>
    </recommendedName>
</protein>
<accession>A0A1H9RZR7</accession>
<dbReference type="Gene3D" id="2.40.160.60">
    <property type="entry name" value="Outer membrane protein transport protein (OMPP1/FadL/TodX)"/>
    <property type="match status" value="1"/>
</dbReference>
<dbReference type="AlphaFoldDB" id="A0A1H9RZR7"/>
<dbReference type="Proteomes" id="UP000199572">
    <property type="component" value="Unassembled WGS sequence"/>
</dbReference>
<organism evidence="1 2">
    <name type="scientific">Pedobacter rhizosphaerae</name>
    <dbReference type="NCBI Taxonomy" id="390241"/>
    <lineage>
        <taxon>Bacteria</taxon>
        <taxon>Pseudomonadati</taxon>
        <taxon>Bacteroidota</taxon>
        <taxon>Sphingobacteriia</taxon>
        <taxon>Sphingobacteriales</taxon>
        <taxon>Sphingobacteriaceae</taxon>
        <taxon>Pedobacter</taxon>
    </lineage>
</organism>
<dbReference type="SUPFAM" id="SSF56935">
    <property type="entry name" value="Porins"/>
    <property type="match status" value="1"/>
</dbReference>
<reference evidence="2" key="1">
    <citation type="submission" date="2016-10" db="EMBL/GenBank/DDBJ databases">
        <authorList>
            <person name="Varghese N."/>
            <person name="Submissions S."/>
        </authorList>
    </citation>
    <scope>NUCLEOTIDE SEQUENCE [LARGE SCALE GENOMIC DNA]</scope>
    <source>
        <strain evidence="2">DSM 18610</strain>
    </source>
</reference>
<evidence type="ECO:0000313" key="1">
    <source>
        <dbReference type="EMBL" id="SER78251.1"/>
    </source>
</evidence>
<evidence type="ECO:0000313" key="2">
    <source>
        <dbReference type="Proteomes" id="UP000199572"/>
    </source>
</evidence>
<evidence type="ECO:0008006" key="3">
    <source>
        <dbReference type="Google" id="ProtNLM"/>
    </source>
</evidence>
<gene>
    <name evidence="1" type="ORF">SAMN04488023_11658</name>
</gene>
<dbReference type="EMBL" id="FOGG01000016">
    <property type="protein sequence ID" value="SER78251.1"/>
    <property type="molecule type" value="Genomic_DNA"/>
</dbReference>
<proteinExistence type="predicted"/>
<dbReference type="STRING" id="390241.SAMN04488023_11658"/>